<accession>A0ABX8H512</accession>
<comment type="catalytic activity">
    <reaction evidence="1">
        <text>Hydrolysis of (1-&gt;3)-beta-D-glucosidic linkages in (1-&gt;3)-beta-D-glucans.</text>
        <dbReference type="EC" id="3.2.1.39"/>
    </reaction>
</comment>
<dbReference type="EMBL" id="CP076130">
    <property type="protein sequence ID" value="QWG10724.1"/>
    <property type="molecule type" value="Genomic_DNA"/>
</dbReference>
<dbReference type="EC" id="3.2.1.39" evidence="3"/>
<dbReference type="InterPro" id="IPR005200">
    <property type="entry name" value="Endo-beta-glucanase"/>
</dbReference>
<dbReference type="RefSeq" id="WP_144077214.1">
    <property type="nucleotide sequence ID" value="NZ_CP076130.1"/>
</dbReference>
<evidence type="ECO:0000256" key="2">
    <source>
        <dbReference type="ARBA" id="ARBA00010730"/>
    </source>
</evidence>
<evidence type="ECO:0000256" key="3">
    <source>
        <dbReference type="ARBA" id="ARBA00012780"/>
    </source>
</evidence>
<dbReference type="CDD" id="cd04080">
    <property type="entry name" value="CBM6_cellulase-like"/>
    <property type="match status" value="2"/>
</dbReference>
<keyword evidence="7" id="KW-0326">Glycosidase</keyword>
<dbReference type="PANTHER" id="PTHR31983:SF0">
    <property type="entry name" value="GLUCAN ENDO-1,3-BETA-D-GLUCOSIDASE 2"/>
    <property type="match status" value="1"/>
</dbReference>
<reference evidence="12 13" key="1">
    <citation type="submission" date="2021-05" db="EMBL/GenBank/DDBJ databases">
        <title>Comparative genomic studies on the polysaccharide-degrading batcterial strains of the Flammeovirga genus.</title>
        <authorList>
            <person name="Zewei F."/>
            <person name="Zheng Z."/>
            <person name="Yu L."/>
            <person name="Ruyue G."/>
            <person name="Yanhong M."/>
            <person name="Yuanyuan C."/>
            <person name="Jingyan G."/>
            <person name="Wenjun H."/>
        </authorList>
    </citation>
    <scope>NUCLEOTIDE SEQUENCE [LARGE SCALE GENOMIC DNA]</scope>
    <source>
        <strain evidence="12 13">YS10</strain>
        <plasmid evidence="12 13">p1</plasmid>
    </source>
</reference>
<dbReference type="Pfam" id="PF17957">
    <property type="entry name" value="Big_7"/>
    <property type="match status" value="5"/>
</dbReference>
<dbReference type="Pfam" id="PF18962">
    <property type="entry name" value="Por_Secre_tail"/>
    <property type="match status" value="1"/>
</dbReference>
<feature type="domain" description="CBM6" evidence="11">
    <location>
        <begin position="869"/>
        <end position="995"/>
    </location>
</feature>
<proteinExistence type="inferred from homology"/>
<dbReference type="PROSITE" id="PS51175">
    <property type="entry name" value="CBM6"/>
    <property type="match status" value="2"/>
</dbReference>
<dbReference type="Pfam" id="PF22352">
    <property type="entry name" value="K319L-like_PKD"/>
    <property type="match status" value="1"/>
</dbReference>
<feature type="compositionally biased region" description="Acidic residues" evidence="10">
    <location>
        <begin position="1852"/>
        <end position="1894"/>
    </location>
</feature>
<dbReference type="PANTHER" id="PTHR31983">
    <property type="entry name" value="ENDO-1,3(4)-BETA-GLUCANASE 1"/>
    <property type="match status" value="1"/>
</dbReference>
<dbReference type="NCBIfam" id="TIGR04183">
    <property type="entry name" value="Por_Secre_tail"/>
    <property type="match status" value="1"/>
</dbReference>
<evidence type="ECO:0000256" key="8">
    <source>
        <dbReference type="ARBA" id="ARBA00023316"/>
    </source>
</evidence>
<dbReference type="InterPro" id="IPR035986">
    <property type="entry name" value="PKD_dom_sf"/>
</dbReference>
<dbReference type="Pfam" id="PF17652">
    <property type="entry name" value="Glyco_hydro81C"/>
    <property type="match status" value="1"/>
</dbReference>
<evidence type="ECO:0000256" key="9">
    <source>
        <dbReference type="ARBA" id="ARBA00023326"/>
    </source>
</evidence>
<keyword evidence="13" id="KW-1185">Reference proteome</keyword>
<dbReference type="Gene3D" id="2.70.98.30">
    <property type="entry name" value="Golgi alpha-mannosidase II, domain 4"/>
    <property type="match status" value="1"/>
</dbReference>
<dbReference type="InterPro" id="IPR006584">
    <property type="entry name" value="Cellulose-bd_IV"/>
</dbReference>
<sequence>MRKTTTTSMAFLWTILSVIAIQFTSFAQVTGVGSGSYTTTFPGTDAAGRNSYPSGTPQLSENALGNPVPTNDWWSTLIQSDHASNLFNYPLAMKTTNDGLVMSYISWGVFDDLLPIVVGVDGLNASRTTVADHSDWTVTMDWNDDTHHFQATSGIGMPFVYFNKLDADVAQVTVNHGTVTVADEVLIIENAREGADFVVYAPVGSEWTLEGTTYSSTLNGENYWSMVMLPLTTSDVSTEAINYQKYAYVFPINTTANWEYNESTSVLTTTFSVETEIKEGSSEDMLIGLLPHQWANLSSTSTQPSIINYTSVRGELKMIEGTSFVVENTFHGILPTLPYLSNYSDGFDVSALNDKVTALENEGLASWTDSYNEGQAMNRLIQTARIADLSGNTETRDKLVATVKERLEDWLTAEEGEVAFLFYYNEDWSALLGYPAGHGQDSNLNDHHFHWGYFIHAAAFMEQYEPGWADQYGDMINLLVRDASSPNRDDDTFPYLRSFSPYAGHCWANGFASFPQGNDQESTSESMQFHSALIHWGTVTGNDEIRDLGIYLYTTEQTAVEEYWFDVNERNFKDDQPYSVVSRVWGNSYDNGTFWTADIAASYNIELYPIHGGALYLGHNTEYVDKLWNEMSVNTDVLNKIDNPNLWYDVMWSYLSFTDPAKAIDLYNDYPERAMKFGVADAQTYYWLHNMNAMGKVDATITADYPMGVAFNKEGEMTYVAHNYGDTEITVSFSDGYELTVPANSTATNRDVDIEGILVSSFDQAAVNGAVDLTVTVDGASPTKVEFFDKGQLLGEVTSSPYTFKAENLAAGEHQFYSKIYNEDVFGVSNIVSVIVGLQVPFGGEPTVIPGALEAGNFDTFEGGLGQGVTYSDQSAFNEGDFRKEEYVDNVYDEAEGATVGWTAAGEWMEYTVEVETSGLYTVSFRYASDNATGGPFSISSDGEVVADAISVTSTGGWGTWATGVVENVPLSAGKHILRVAFGDGGFNLGRLTFELSGDLPYSQPVADAGDDLIIDLSGDDTILDASNSTDPDNGTLTYAWSQVYGPSVIEFSDASSAMPTIYALVEGTYLVELTVSNGEYTSTDELLLVATTDGTIAPSVSLTAPMDQASFYINKDITLSATATDLDGTIAQVEFFVDDEPVGTVTEAPFNVVWVASEAKEYTIHAVATDNDGKSTTAPSVRIVTEDAPPCRGTSENGDYDFEFSDAAENPTLTFIPNQTGMGSPVCILYLSVNGGGYGGYSATAGEPFQVNAANGSTISFYYTYTHPAGGERNTSANPNHYIVGSCENIVVDTTIPTVAITSPEKGAFIKEGTALTITASANDEDGTVAQVEFFANGNSIGVVTEAPYEVEWTLLKGKVSLTAQATDNDDKVGTSMEVNIEGTSASACYEGVAANGDFAYLFSEDLENPTLTLQPQISGAGSSVLILYYSVDGVDKGGHNATPNEPFQLTAAEGSTITFYYTYSHPEGGERNTIEDIKSFEVGSCNDSDDDDVVDPEPNELSVSIQAPVNDKVLIYGKEVAITVTTATENDAIKQVEFFANDVSIGIETEAPYTLLWSTDVNGAVALKAIVSDINDNTATSEVVNLTVGKVTPYGGTASAIPGVIEAANYDVFELGNGQGVTYFDTSENNEGDYRTGEFVDAVLGDEEGATIGWVAPGEWLRYTVDVATNGLYSFEFRYASDNQVSRGPFYLEVDGYKVTGDIDVSTTAGWNSWESKKVSDIELSAGEHVLRVVFIGGEFNVGKMTFTLDEEIVNLSPSVALTTASEATSFEVGTSIILNVDATDADGTIEKVEYFIDNVSMGEFTSAPYSLSWLAEEVGTFEVTAVATDNQGETSESSLTIEITAIAGDDTDGDDDTDNDDTDEDSDNDDDTDNPDDSDDDTDEDDIDNDNGEVTAIDANEVIVSYYPNPVTHSLTIDLPELNQKVVVFNLDGKVIGTFELGQGKSVIDMSMYQSGIYFINIQSDQYTTQLKIVKQ</sequence>
<evidence type="ECO:0000256" key="5">
    <source>
        <dbReference type="ARBA" id="ARBA00022801"/>
    </source>
</evidence>
<evidence type="ECO:0000259" key="11">
    <source>
        <dbReference type="PROSITE" id="PS51175"/>
    </source>
</evidence>
<evidence type="ECO:0000256" key="1">
    <source>
        <dbReference type="ARBA" id="ARBA00000382"/>
    </source>
</evidence>
<keyword evidence="12" id="KW-0614">Plasmid</keyword>
<dbReference type="Gene3D" id="2.60.40.10">
    <property type="entry name" value="Immunoglobulins"/>
    <property type="match status" value="6"/>
</dbReference>
<evidence type="ECO:0000256" key="7">
    <source>
        <dbReference type="ARBA" id="ARBA00023295"/>
    </source>
</evidence>
<keyword evidence="5" id="KW-0378">Hydrolase</keyword>
<dbReference type="Pfam" id="PF03422">
    <property type="entry name" value="CBM_6"/>
    <property type="match status" value="2"/>
</dbReference>
<dbReference type="SUPFAM" id="SSF49299">
    <property type="entry name" value="PKD domain"/>
    <property type="match status" value="1"/>
</dbReference>
<evidence type="ECO:0000313" key="13">
    <source>
        <dbReference type="Proteomes" id="UP000682802"/>
    </source>
</evidence>
<keyword evidence="4" id="KW-0732">Signal</keyword>
<feature type="domain" description="CBM6" evidence="11">
    <location>
        <begin position="1605"/>
        <end position="1750"/>
    </location>
</feature>
<organism evidence="12 13">
    <name type="scientific">Flammeovirga kamogawensis</name>
    <dbReference type="NCBI Taxonomy" id="373891"/>
    <lineage>
        <taxon>Bacteria</taxon>
        <taxon>Pseudomonadati</taxon>
        <taxon>Bacteroidota</taxon>
        <taxon>Cytophagia</taxon>
        <taxon>Cytophagales</taxon>
        <taxon>Flammeovirgaceae</taxon>
        <taxon>Flammeovirga</taxon>
    </lineage>
</organism>
<evidence type="ECO:0000256" key="10">
    <source>
        <dbReference type="SAM" id="MobiDB-lite"/>
    </source>
</evidence>
<dbReference type="InterPro" id="IPR005084">
    <property type="entry name" value="CBM6"/>
</dbReference>
<geneLocation type="plasmid" evidence="12 13">
    <name>p1</name>
</geneLocation>
<keyword evidence="6" id="KW-0119">Carbohydrate metabolism</keyword>
<dbReference type="InterPro" id="IPR026444">
    <property type="entry name" value="Secre_tail"/>
</dbReference>
<dbReference type="Gene3D" id="2.60.120.260">
    <property type="entry name" value="Galactose-binding domain-like"/>
    <property type="match status" value="2"/>
</dbReference>
<feature type="region of interest" description="Disordered" evidence="10">
    <location>
        <begin position="1848"/>
        <end position="1896"/>
    </location>
</feature>
<keyword evidence="8" id="KW-0961">Cell wall biogenesis/degradation</keyword>
<gene>
    <name evidence="12" type="ORF">KM029_25405</name>
</gene>
<evidence type="ECO:0000256" key="4">
    <source>
        <dbReference type="ARBA" id="ARBA00022729"/>
    </source>
</evidence>
<comment type="similarity">
    <text evidence="2">Belongs to the glycosyl hydrolase 81 family.</text>
</comment>
<name>A0ABX8H512_9BACT</name>
<protein>
    <recommendedName>
        <fullName evidence="3">glucan endo-1,3-beta-D-glucosidase</fullName>
        <ecNumber evidence="3">3.2.1.39</ecNumber>
    </recommendedName>
</protein>
<dbReference type="InterPro" id="IPR013783">
    <property type="entry name" value="Ig-like_fold"/>
</dbReference>
<dbReference type="SUPFAM" id="SSF49785">
    <property type="entry name" value="Galactose-binding domain-like"/>
    <property type="match status" value="2"/>
</dbReference>
<dbReference type="InterPro" id="IPR040720">
    <property type="entry name" value="GH81_C"/>
</dbReference>
<dbReference type="PROSITE" id="PS52008">
    <property type="entry name" value="GH81"/>
    <property type="match status" value="1"/>
</dbReference>
<keyword evidence="9" id="KW-0624">Polysaccharide degradation</keyword>
<dbReference type="InterPro" id="IPR008979">
    <property type="entry name" value="Galactose-bd-like_sf"/>
</dbReference>
<evidence type="ECO:0000256" key="6">
    <source>
        <dbReference type="ARBA" id="ARBA00023277"/>
    </source>
</evidence>
<evidence type="ECO:0000313" key="12">
    <source>
        <dbReference type="EMBL" id="QWG10724.1"/>
    </source>
</evidence>
<dbReference type="Proteomes" id="UP000682802">
    <property type="component" value="Plasmid p1"/>
</dbReference>
<dbReference type="SMART" id="SM00606">
    <property type="entry name" value="CBD_IV"/>
    <property type="match status" value="2"/>
</dbReference>